<dbReference type="OrthoDB" id="6482909at2759"/>
<reference evidence="4 6" key="2">
    <citation type="journal article" date="2013" name="Nature">
        <title>Insights into bilaterian evolution from three spiralian genomes.</title>
        <authorList>
            <person name="Simakov O."/>
            <person name="Marletaz F."/>
            <person name="Cho S.J."/>
            <person name="Edsinger-Gonzales E."/>
            <person name="Havlak P."/>
            <person name="Hellsten U."/>
            <person name="Kuo D.H."/>
            <person name="Larsson T."/>
            <person name="Lv J."/>
            <person name="Arendt D."/>
            <person name="Savage R."/>
            <person name="Osoegawa K."/>
            <person name="de Jong P."/>
            <person name="Grimwood J."/>
            <person name="Chapman J.A."/>
            <person name="Shapiro H."/>
            <person name="Aerts A."/>
            <person name="Otillar R.P."/>
            <person name="Terry A.Y."/>
            <person name="Boore J.L."/>
            <person name="Grigoriev I.V."/>
            <person name="Lindberg D.R."/>
            <person name="Seaver E.C."/>
            <person name="Weisblat D.A."/>
            <person name="Putnam N.H."/>
            <person name="Rokhsar D.S."/>
        </authorList>
    </citation>
    <scope>NUCLEOTIDE SEQUENCE</scope>
    <source>
        <strain evidence="4 6">I ESC-2004</strain>
    </source>
</reference>
<feature type="domain" description="BTB" evidence="3">
    <location>
        <begin position="8"/>
        <end position="75"/>
    </location>
</feature>
<dbReference type="InterPro" id="IPR000210">
    <property type="entry name" value="BTB/POZ_dom"/>
</dbReference>
<proteinExistence type="predicted"/>
<dbReference type="OMA" id="REFECHR"/>
<evidence type="ECO:0000313" key="6">
    <source>
        <dbReference type="Proteomes" id="UP000014760"/>
    </source>
</evidence>
<dbReference type="EMBL" id="KB306145">
    <property type="protein sequence ID" value="ELU00114.1"/>
    <property type="molecule type" value="Genomic_DNA"/>
</dbReference>
<dbReference type="EnsemblMetazoa" id="CapteT38749">
    <property type="protein sequence ID" value="CapteP38749"/>
    <property type="gene ID" value="CapteG38749"/>
</dbReference>
<dbReference type="Gene3D" id="1.25.40.420">
    <property type="match status" value="1"/>
</dbReference>
<dbReference type="HOGENOM" id="CLU_004253_11_0_1"/>
<keyword evidence="1" id="KW-0880">Kelch repeat</keyword>
<dbReference type="STRING" id="283909.R7U1L0"/>
<dbReference type="PROSITE" id="PS50097">
    <property type="entry name" value="BTB"/>
    <property type="match status" value="1"/>
</dbReference>
<keyword evidence="2" id="KW-0677">Repeat</keyword>
<dbReference type="Proteomes" id="UP000014760">
    <property type="component" value="Unassembled WGS sequence"/>
</dbReference>
<gene>
    <name evidence="4" type="ORF">CAPTEDRAFT_38749</name>
</gene>
<organism evidence="4">
    <name type="scientific">Capitella teleta</name>
    <name type="common">Polychaete worm</name>
    <dbReference type="NCBI Taxonomy" id="283909"/>
    <lineage>
        <taxon>Eukaryota</taxon>
        <taxon>Metazoa</taxon>
        <taxon>Spiralia</taxon>
        <taxon>Lophotrochozoa</taxon>
        <taxon>Annelida</taxon>
        <taxon>Polychaeta</taxon>
        <taxon>Sedentaria</taxon>
        <taxon>Scolecida</taxon>
        <taxon>Capitellidae</taxon>
        <taxon>Capitella</taxon>
    </lineage>
</organism>
<accession>R7U1L0</accession>
<dbReference type="Gene3D" id="3.30.710.10">
    <property type="entry name" value="Potassium Channel Kv1.1, Chain A"/>
    <property type="match status" value="1"/>
</dbReference>
<dbReference type="InterPro" id="IPR011333">
    <property type="entry name" value="SKP1/BTB/POZ_sf"/>
</dbReference>
<dbReference type="InterPro" id="IPR011705">
    <property type="entry name" value="BACK"/>
</dbReference>
<protein>
    <recommendedName>
        <fullName evidence="3">BTB domain-containing protein</fullName>
    </recommendedName>
</protein>
<evidence type="ECO:0000259" key="3">
    <source>
        <dbReference type="PROSITE" id="PS50097"/>
    </source>
</evidence>
<evidence type="ECO:0000256" key="2">
    <source>
        <dbReference type="ARBA" id="ARBA00022737"/>
    </source>
</evidence>
<reference evidence="6" key="1">
    <citation type="submission" date="2012-12" db="EMBL/GenBank/DDBJ databases">
        <authorList>
            <person name="Hellsten U."/>
            <person name="Grimwood J."/>
            <person name="Chapman J.A."/>
            <person name="Shapiro H."/>
            <person name="Aerts A."/>
            <person name="Otillar R.P."/>
            <person name="Terry A.Y."/>
            <person name="Boore J.L."/>
            <person name="Simakov O."/>
            <person name="Marletaz F."/>
            <person name="Cho S.-J."/>
            <person name="Edsinger-Gonzales E."/>
            <person name="Havlak P."/>
            <person name="Kuo D.-H."/>
            <person name="Larsson T."/>
            <person name="Lv J."/>
            <person name="Arendt D."/>
            <person name="Savage R."/>
            <person name="Osoegawa K."/>
            <person name="de Jong P."/>
            <person name="Lindberg D.R."/>
            <person name="Seaver E.C."/>
            <person name="Weisblat D.A."/>
            <person name="Putnam N.H."/>
            <person name="Grigoriev I.V."/>
            <person name="Rokhsar D.S."/>
        </authorList>
    </citation>
    <scope>NUCLEOTIDE SEQUENCE</scope>
    <source>
        <strain evidence="6">I ESC-2004</strain>
    </source>
</reference>
<dbReference type="Pfam" id="PF07707">
    <property type="entry name" value="BACK"/>
    <property type="match status" value="1"/>
</dbReference>
<dbReference type="AlphaFoldDB" id="R7U1L0"/>
<dbReference type="Pfam" id="PF00651">
    <property type="entry name" value="BTB"/>
    <property type="match status" value="1"/>
</dbReference>
<reference evidence="5" key="3">
    <citation type="submission" date="2015-06" db="UniProtKB">
        <authorList>
            <consortium name="EnsemblMetazoa"/>
        </authorList>
    </citation>
    <scope>IDENTIFICATION</scope>
</reference>
<dbReference type="SMART" id="SM00225">
    <property type="entry name" value="BTB"/>
    <property type="match status" value="1"/>
</dbReference>
<dbReference type="PANTHER" id="PTHR24412">
    <property type="entry name" value="KELCH PROTEIN"/>
    <property type="match status" value="1"/>
</dbReference>
<evidence type="ECO:0000313" key="5">
    <source>
        <dbReference type="EnsemblMetazoa" id="CapteP38749"/>
    </source>
</evidence>
<sequence length="176" mass="20069">MREAGQFVDITLVFGEQRIACHKVILAGMCEYFHRMFLTNMLESESKEVVMEGISATIGCLLVDYIYTGCIKITTQNAQDLLAASEMFFLGSLKLIVEEFLCTHTESTNCVSTINLARIYDMKTLLADAKKYLYEHVNEVIDTEEVHLLQEEDLVGVLEANGSQEDNFCFLQKWMR</sequence>
<feature type="non-terminal residue" evidence="4">
    <location>
        <position position="176"/>
    </location>
</feature>
<dbReference type="CDD" id="cd14733">
    <property type="entry name" value="BACK"/>
    <property type="match status" value="1"/>
</dbReference>
<keyword evidence="6" id="KW-1185">Reference proteome</keyword>
<evidence type="ECO:0000313" key="4">
    <source>
        <dbReference type="EMBL" id="ELU00114.1"/>
    </source>
</evidence>
<dbReference type="EMBL" id="AMQN01026200">
    <property type="status" value="NOT_ANNOTATED_CDS"/>
    <property type="molecule type" value="Genomic_DNA"/>
</dbReference>
<name>R7U1L0_CAPTE</name>
<evidence type="ECO:0000256" key="1">
    <source>
        <dbReference type="ARBA" id="ARBA00022441"/>
    </source>
</evidence>
<dbReference type="PANTHER" id="PTHR24412:SF489">
    <property type="entry name" value="RING FINGER DOMAIN AND KELCH REPEAT-CONTAINING PROTEIN DDB_G0271372"/>
    <property type="match status" value="1"/>
</dbReference>
<dbReference type="SUPFAM" id="SSF54695">
    <property type="entry name" value="POZ domain"/>
    <property type="match status" value="1"/>
</dbReference>